<gene>
    <name evidence="1" type="ORF">DRJ33_06690</name>
</gene>
<sequence>MFELMQKYLIILTLATVLSLLVKPSLQAVEPPDTQLCPDGCVCIFDTYEREINGRHATCFYTEIYNEPGRVCPIPGVDEICTFDFSCTSDEDCDDNDACTLERCENGACIYEFKGCEDNDGCCPLGCVGIDNDCQQQEESCQSICREICINYNELCNFVCNLCQDCEECNNCRERANELCNVCFARCTGSSESGCSDESCNGICSYLPGEPCFNRDPDCYSCVDGTCANGYYCNNCQPDYDLYCQRCEHEGDGMCNCNEPSDSIDCQAEGELCYCEGDCCYFIPTQEEFCYPNIECNCYYDPSKGRRCCDIISQYVDEQGSTITFEANLCE</sequence>
<protein>
    <submittedName>
        <fullName evidence="1">Uncharacterized protein</fullName>
    </submittedName>
</protein>
<dbReference type="AlphaFoldDB" id="A0A497EWE7"/>
<proteinExistence type="predicted"/>
<accession>A0A497EWE7</accession>
<evidence type="ECO:0000313" key="2">
    <source>
        <dbReference type="Proteomes" id="UP000272051"/>
    </source>
</evidence>
<organism evidence="1 2">
    <name type="scientific">Thermoproteota archaeon</name>
    <dbReference type="NCBI Taxonomy" id="2056631"/>
    <lineage>
        <taxon>Archaea</taxon>
        <taxon>Thermoproteota</taxon>
    </lineage>
</organism>
<dbReference type="EMBL" id="QMQX01000139">
    <property type="protein sequence ID" value="RLE51008.1"/>
    <property type="molecule type" value="Genomic_DNA"/>
</dbReference>
<name>A0A497EWE7_9CREN</name>
<comment type="caution">
    <text evidence="1">The sequence shown here is derived from an EMBL/GenBank/DDBJ whole genome shotgun (WGS) entry which is preliminary data.</text>
</comment>
<evidence type="ECO:0000313" key="1">
    <source>
        <dbReference type="EMBL" id="RLE51008.1"/>
    </source>
</evidence>
<reference evidence="1 2" key="1">
    <citation type="submission" date="2018-06" db="EMBL/GenBank/DDBJ databases">
        <title>Extensive metabolic versatility and redundancy in microbially diverse, dynamic hydrothermal sediments.</title>
        <authorList>
            <person name="Dombrowski N."/>
            <person name="Teske A."/>
            <person name="Baker B.J."/>
        </authorList>
    </citation>
    <scope>NUCLEOTIDE SEQUENCE [LARGE SCALE GENOMIC DNA]</scope>
    <source>
        <strain evidence="1">B34_G17</strain>
    </source>
</reference>
<dbReference type="Proteomes" id="UP000272051">
    <property type="component" value="Unassembled WGS sequence"/>
</dbReference>